<keyword evidence="4" id="KW-1185">Reference proteome</keyword>
<gene>
    <name evidence="3" type="ORF">NQ318_002735</name>
</gene>
<comment type="caution">
    <text evidence="3">The sequence shown here is derived from an EMBL/GenBank/DDBJ whole genome shotgun (WGS) entry which is preliminary data.</text>
</comment>
<organism evidence="3 4">
    <name type="scientific">Aromia moschata</name>
    <dbReference type="NCBI Taxonomy" id="1265417"/>
    <lineage>
        <taxon>Eukaryota</taxon>
        <taxon>Metazoa</taxon>
        <taxon>Ecdysozoa</taxon>
        <taxon>Arthropoda</taxon>
        <taxon>Hexapoda</taxon>
        <taxon>Insecta</taxon>
        <taxon>Pterygota</taxon>
        <taxon>Neoptera</taxon>
        <taxon>Endopterygota</taxon>
        <taxon>Coleoptera</taxon>
        <taxon>Polyphaga</taxon>
        <taxon>Cucujiformia</taxon>
        <taxon>Chrysomeloidea</taxon>
        <taxon>Cerambycidae</taxon>
        <taxon>Cerambycinae</taxon>
        <taxon>Callichromatini</taxon>
        <taxon>Aromia</taxon>
    </lineage>
</organism>
<accession>A0AAV8Y5G1</accession>
<dbReference type="PRINTS" id="PR00080">
    <property type="entry name" value="SDRFAMILY"/>
</dbReference>
<dbReference type="PANTHER" id="PTHR43157:SF73">
    <property type="entry name" value="WW DOMAIN-CONTAINING OXIDOREDUCTASE-LIKE PROTEIN"/>
    <property type="match status" value="1"/>
</dbReference>
<dbReference type="Pfam" id="PF00106">
    <property type="entry name" value="adh_short"/>
    <property type="match status" value="1"/>
</dbReference>
<name>A0AAV8Y5G1_9CUCU</name>
<evidence type="ECO:0000313" key="3">
    <source>
        <dbReference type="EMBL" id="KAJ8945893.1"/>
    </source>
</evidence>
<dbReference type="SUPFAM" id="SSF51735">
    <property type="entry name" value="NAD(P)-binding Rossmann-fold domains"/>
    <property type="match status" value="1"/>
</dbReference>
<dbReference type="PRINTS" id="PR00081">
    <property type="entry name" value="GDHRDH"/>
</dbReference>
<comment type="similarity">
    <text evidence="2">Belongs to the short-chain dehydrogenases/reductases (SDR) family.</text>
</comment>
<evidence type="ECO:0000256" key="1">
    <source>
        <dbReference type="ARBA" id="ARBA00023002"/>
    </source>
</evidence>
<dbReference type="Proteomes" id="UP001162162">
    <property type="component" value="Unassembled WGS sequence"/>
</dbReference>
<dbReference type="InterPro" id="IPR036291">
    <property type="entry name" value="NAD(P)-bd_dom_sf"/>
</dbReference>
<keyword evidence="1" id="KW-0560">Oxidoreductase</keyword>
<dbReference type="InterPro" id="IPR002347">
    <property type="entry name" value="SDR_fam"/>
</dbReference>
<dbReference type="Gene3D" id="3.40.50.720">
    <property type="entry name" value="NAD(P)-binding Rossmann-like Domain"/>
    <property type="match status" value="1"/>
</dbReference>
<proteinExistence type="inferred from homology"/>
<dbReference type="PANTHER" id="PTHR43157">
    <property type="entry name" value="PHOSPHATIDYLINOSITOL-GLYCAN BIOSYNTHESIS CLASS F PROTEIN-RELATED"/>
    <property type="match status" value="1"/>
</dbReference>
<evidence type="ECO:0000256" key="2">
    <source>
        <dbReference type="RuleBase" id="RU000363"/>
    </source>
</evidence>
<protein>
    <recommendedName>
        <fullName evidence="5">Retinol dehydrogenase 13</fullName>
    </recommendedName>
</protein>
<dbReference type="GO" id="GO:0016491">
    <property type="term" value="F:oxidoreductase activity"/>
    <property type="evidence" value="ECO:0007669"/>
    <property type="project" value="UniProtKB-KW"/>
</dbReference>
<sequence length="292" mass="33397">MYFPCKIRWENSNRNGFKYRHRKNYGEGFFQRGARVIMACRNMDKANDAVKDIKEECKGRENLGELIVTELDLSRLKSVKECANNLLNTEKRINILVNNAGVMMCPKTKTEDGYELQFATNHLGHFLLTLLLLPKICQSSPARIVNVSSMAHSGVKMDFLDLNWDVKKYSALGAYQQSKLANILFTKELARKLNENNIEGVNVYSLHPGVIKTELGRHIIINKIWGLRWLWENISTWFIKTPEQGAQTSIYCAVDEKCENETGLYYAECAVKEPSMEAQNEENSKKAMGNES</sequence>
<dbReference type="EMBL" id="JAPWTK010000204">
    <property type="protein sequence ID" value="KAJ8945893.1"/>
    <property type="molecule type" value="Genomic_DNA"/>
</dbReference>
<evidence type="ECO:0008006" key="5">
    <source>
        <dbReference type="Google" id="ProtNLM"/>
    </source>
</evidence>
<reference evidence="3" key="1">
    <citation type="journal article" date="2023" name="Insect Mol. Biol.">
        <title>Genome sequencing provides insights into the evolution of gene families encoding plant cell wall-degrading enzymes in longhorned beetles.</title>
        <authorList>
            <person name="Shin N.R."/>
            <person name="Okamura Y."/>
            <person name="Kirsch R."/>
            <person name="Pauchet Y."/>
        </authorList>
    </citation>
    <scope>NUCLEOTIDE SEQUENCE</scope>
    <source>
        <strain evidence="3">AMC_N1</strain>
    </source>
</reference>
<dbReference type="AlphaFoldDB" id="A0AAV8Y5G1"/>
<evidence type="ECO:0000313" key="4">
    <source>
        <dbReference type="Proteomes" id="UP001162162"/>
    </source>
</evidence>